<keyword evidence="14" id="KW-1185">Reference proteome</keyword>
<name>A0A158DX23_9BURK</name>
<dbReference type="PANTHER" id="PTHR34501">
    <property type="entry name" value="PROTEIN YDDL-RELATED"/>
    <property type="match status" value="1"/>
</dbReference>
<dbReference type="OrthoDB" id="8679056at2"/>
<evidence type="ECO:0000256" key="5">
    <source>
        <dbReference type="ARBA" id="ARBA00022692"/>
    </source>
</evidence>
<dbReference type="GO" id="GO:0009279">
    <property type="term" value="C:cell outer membrane"/>
    <property type="evidence" value="ECO:0007669"/>
    <property type="project" value="UniProtKB-SubCell"/>
</dbReference>
<dbReference type="InterPro" id="IPR033900">
    <property type="entry name" value="Gram_neg_porin_domain"/>
</dbReference>
<reference evidence="14" key="1">
    <citation type="submission" date="2016-01" db="EMBL/GenBank/DDBJ databases">
        <authorList>
            <person name="Peeters Charlotte."/>
        </authorList>
    </citation>
    <scope>NUCLEOTIDE SEQUENCE [LARGE SCALE GENOMIC DNA]</scope>
</reference>
<sequence>MKSPSYFGIALASLTLMSTSAMAQSSVTLYGMMDLGVQYLTHTNANRDSTVGLQSGNTYPSNWGLIGREDLGGGYSAIFRLENGVNLANGAQQSPTSFFNRNAYVGIDSPFGTLTLGRQYKIMFDMTVYYDPMFMAQYSLLSAGLIPQTSGVANAVKYKSPTVAGFSGEAAYSFGQQQPGHMAAGTYMALGLDYQIRSFSTRVVYEQTRGSFATPVDTSSQIDKRFSAAAKLRVGTATLFAGFLNVNGDLHLSPVGNMYWGGAFYQATPTIGLSASVEHYQTRQGLGNPNWFILEGTYNLSKRTSLYAFAGYLDVNGGQHFTLNYLDSTSPGNLNQTGVILGIRHQF</sequence>
<protein>
    <submittedName>
        <fullName evidence="13">Outer membrane protein (Porin)</fullName>
    </submittedName>
</protein>
<evidence type="ECO:0000256" key="10">
    <source>
        <dbReference type="ARBA" id="ARBA00023237"/>
    </source>
</evidence>
<evidence type="ECO:0000256" key="4">
    <source>
        <dbReference type="ARBA" id="ARBA00022452"/>
    </source>
</evidence>
<keyword evidence="9" id="KW-0472">Membrane</keyword>
<evidence type="ECO:0000313" key="13">
    <source>
        <dbReference type="EMBL" id="SAK98766.1"/>
    </source>
</evidence>
<evidence type="ECO:0000256" key="7">
    <source>
        <dbReference type="ARBA" id="ARBA00023065"/>
    </source>
</evidence>
<comment type="subunit">
    <text evidence="2">Homotrimer.</text>
</comment>
<dbReference type="Pfam" id="PF13609">
    <property type="entry name" value="Porin_4"/>
    <property type="match status" value="1"/>
</dbReference>
<dbReference type="InterPro" id="IPR050298">
    <property type="entry name" value="Gram-neg_bact_OMP"/>
</dbReference>
<accession>A0A158DX23</accession>
<evidence type="ECO:0000313" key="14">
    <source>
        <dbReference type="Proteomes" id="UP000054624"/>
    </source>
</evidence>
<keyword evidence="6 11" id="KW-0732">Signal</keyword>
<dbReference type="Gene3D" id="2.40.160.10">
    <property type="entry name" value="Porin"/>
    <property type="match status" value="1"/>
</dbReference>
<keyword evidence="4" id="KW-1134">Transmembrane beta strand</keyword>
<dbReference type="GO" id="GO:0006811">
    <property type="term" value="P:monoatomic ion transport"/>
    <property type="evidence" value="ECO:0007669"/>
    <property type="project" value="UniProtKB-KW"/>
</dbReference>
<dbReference type="SUPFAM" id="SSF56935">
    <property type="entry name" value="Porins"/>
    <property type="match status" value="1"/>
</dbReference>
<comment type="subcellular location">
    <subcellularLocation>
        <location evidence="1">Cell outer membrane</location>
        <topology evidence="1">Multi-pass membrane protein</topology>
    </subcellularLocation>
</comment>
<dbReference type="InterPro" id="IPR023614">
    <property type="entry name" value="Porin_dom_sf"/>
</dbReference>
<dbReference type="STRING" id="1777137.AWB76_07584"/>
<keyword evidence="8" id="KW-0626">Porin</keyword>
<evidence type="ECO:0000256" key="3">
    <source>
        <dbReference type="ARBA" id="ARBA00022448"/>
    </source>
</evidence>
<evidence type="ECO:0000256" key="11">
    <source>
        <dbReference type="SAM" id="SignalP"/>
    </source>
</evidence>
<evidence type="ECO:0000256" key="9">
    <source>
        <dbReference type="ARBA" id="ARBA00023136"/>
    </source>
</evidence>
<dbReference type="GO" id="GO:0015288">
    <property type="term" value="F:porin activity"/>
    <property type="evidence" value="ECO:0007669"/>
    <property type="project" value="UniProtKB-KW"/>
</dbReference>
<dbReference type="RefSeq" id="WP_074171493.1">
    <property type="nucleotide sequence ID" value="NZ_FCOI02000057.1"/>
</dbReference>
<gene>
    <name evidence="13" type="ORF">AWB76_07584</name>
</gene>
<dbReference type="EMBL" id="FCOI02000057">
    <property type="protein sequence ID" value="SAK98766.1"/>
    <property type="molecule type" value="Genomic_DNA"/>
</dbReference>
<keyword evidence="7" id="KW-0406">Ion transport</keyword>
<dbReference type="InterPro" id="IPR002299">
    <property type="entry name" value="Porin_Neis"/>
</dbReference>
<dbReference type="Proteomes" id="UP000054624">
    <property type="component" value="Unassembled WGS sequence"/>
</dbReference>
<proteinExistence type="predicted"/>
<dbReference type="CDD" id="cd00342">
    <property type="entry name" value="gram_neg_porins"/>
    <property type="match status" value="1"/>
</dbReference>
<feature type="chain" id="PRO_5007624592" evidence="11">
    <location>
        <begin position="24"/>
        <end position="347"/>
    </location>
</feature>
<dbReference type="GO" id="GO:0046930">
    <property type="term" value="C:pore complex"/>
    <property type="evidence" value="ECO:0007669"/>
    <property type="project" value="UniProtKB-KW"/>
</dbReference>
<keyword evidence="5" id="KW-0812">Transmembrane</keyword>
<evidence type="ECO:0000256" key="1">
    <source>
        <dbReference type="ARBA" id="ARBA00004571"/>
    </source>
</evidence>
<feature type="signal peptide" evidence="11">
    <location>
        <begin position="1"/>
        <end position="23"/>
    </location>
</feature>
<feature type="domain" description="Porin" evidence="12">
    <location>
        <begin position="10"/>
        <end position="317"/>
    </location>
</feature>
<dbReference type="PANTHER" id="PTHR34501:SF9">
    <property type="entry name" value="MAJOR OUTER MEMBRANE PROTEIN P.IA"/>
    <property type="match status" value="1"/>
</dbReference>
<dbReference type="PRINTS" id="PR00184">
    <property type="entry name" value="NEISSPPORIN"/>
</dbReference>
<evidence type="ECO:0000259" key="12">
    <source>
        <dbReference type="Pfam" id="PF13609"/>
    </source>
</evidence>
<evidence type="ECO:0000256" key="8">
    <source>
        <dbReference type="ARBA" id="ARBA00023114"/>
    </source>
</evidence>
<keyword evidence="10" id="KW-0998">Cell outer membrane</keyword>
<evidence type="ECO:0000256" key="6">
    <source>
        <dbReference type="ARBA" id="ARBA00022729"/>
    </source>
</evidence>
<evidence type="ECO:0000256" key="2">
    <source>
        <dbReference type="ARBA" id="ARBA00011233"/>
    </source>
</evidence>
<keyword evidence="3" id="KW-0813">Transport</keyword>
<organism evidence="13 14">
    <name type="scientific">Caballeronia temeraria</name>
    <dbReference type="NCBI Taxonomy" id="1777137"/>
    <lineage>
        <taxon>Bacteria</taxon>
        <taxon>Pseudomonadati</taxon>
        <taxon>Pseudomonadota</taxon>
        <taxon>Betaproteobacteria</taxon>
        <taxon>Burkholderiales</taxon>
        <taxon>Burkholderiaceae</taxon>
        <taxon>Caballeronia</taxon>
    </lineage>
</organism>
<dbReference type="AlphaFoldDB" id="A0A158DX23"/>